<reference evidence="3" key="1">
    <citation type="journal article" date="2013" name="Nature">
        <title>Pan genome of the phytoplankton Emiliania underpins its global distribution.</title>
        <authorList>
            <person name="Read B.A."/>
            <person name="Kegel J."/>
            <person name="Klute M.J."/>
            <person name="Kuo A."/>
            <person name="Lefebvre S.C."/>
            <person name="Maumus F."/>
            <person name="Mayer C."/>
            <person name="Miller J."/>
            <person name="Monier A."/>
            <person name="Salamov A."/>
            <person name="Young J."/>
            <person name="Aguilar M."/>
            <person name="Claverie J.M."/>
            <person name="Frickenhaus S."/>
            <person name="Gonzalez K."/>
            <person name="Herman E.K."/>
            <person name="Lin Y.C."/>
            <person name="Napier J."/>
            <person name="Ogata H."/>
            <person name="Sarno A.F."/>
            <person name="Shmutz J."/>
            <person name="Schroeder D."/>
            <person name="de Vargas C."/>
            <person name="Verret F."/>
            <person name="von Dassow P."/>
            <person name="Valentin K."/>
            <person name="Van de Peer Y."/>
            <person name="Wheeler G."/>
            <person name="Dacks J.B."/>
            <person name="Delwiche C.F."/>
            <person name="Dyhrman S.T."/>
            <person name="Glockner G."/>
            <person name="John U."/>
            <person name="Richards T."/>
            <person name="Worden A.Z."/>
            <person name="Zhang X."/>
            <person name="Grigoriev I.V."/>
            <person name="Allen A.E."/>
            <person name="Bidle K."/>
            <person name="Borodovsky M."/>
            <person name="Bowler C."/>
            <person name="Brownlee C."/>
            <person name="Cock J.M."/>
            <person name="Elias M."/>
            <person name="Gladyshev V.N."/>
            <person name="Groth M."/>
            <person name="Guda C."/>
            <person name="Hadaegh A."/>
            <person name="Iglesias-Rodriguez M.D."/>
            <person name="Jenkins J."/>
            <person name="Jones B.M."/>
            <person name="Lawson T."/>
            <person name="Leese F."/>
            <person name="Lindquist E."/>
            <person name="Lobanov A."/>
            <person name="Lomsadze A."/>
            <person name="Malik S.B."/>
            <person name="Marsh M.E."/>
            <person name="Mackinder L."/>
            <person name="Mock T."/>
            <person name="Mueller-Roeber B."/>
            <person name="Pagarete A."/>
            <person name="Parker M."/>
            <person name="Probert I."/>
            <person name="Quesneville H."/>
            <person name="Raines C."/>
            <person name="Rensing S.A."/>
            <person name="Riano-Pachon D.M."/>
            <person name="Richier S."/>
            <person name="Rokitta S."/>
            <person name="Shiraiwa Y."/>
            <person name="Soanes D.M."/>
            <person name="van der Giezen M."/>
            <person name="Wahlund T.M."/>
            <person name="Williams B."/>
            <person name="Wilson W."/>
            <person name="Wolfe G."/>
            <person name="Wurch L.L."/>
        </authorList>
    </citation>
    <scope>NUCLEOTIDE SEQUENCE</scope>
</reference>
<name>A0A0D3JMW7_EMIH1</name>
<dbReference type="RefSeq" id="XP_005777281.1">
    <property type="nucleotide sequence ID" value="XM_005777224.1"/>
</dbReference>
<reference evidence="2" key="2">
    <citation type="submission" date="2024-10" db="UniProtKB">
        <authorList>
            <consortium name="EnsemblProtists"/>
        </authorList>
    </citation>
    <scope>IDENTIFICATION</scope>
</reference>
<dbReference type="PaxDb" id="2903-EOD24852"/>
<evidence type="ECO:0000256" key="1">
    <source>
        <dbReference type="SAM" id="MobiDB-lite"/>
    </source>
</evidence>
<dbReference type="AlphaFoldDB" id="A0A0D3JMW7"/>
<protein>
    <submittedName>
        <fullName evidence="2">Uncharacterized protein</fullName>
    </submittedName>
</protein>
<dbReference type="Proteomes" id="UP000013827">
    <property type="component" value="Unassembled WGS sequence"/>
</dbReference>
<proteinExistence type="predicted"/>
<sequence>MVFDLWTDDKAPNNGAHGDPFLASPKPRTQQDRPPAPPSLGRQGSSAGPMVKLLLGRTGADFLLLLEETDGAAHWQTRSWSEGGVPAALAAKLEKMRTKNHHVNEVSFGAAGEWFVHGVDAGGTSTFSWWDSAFAASRQLRKWTALPESRLHVAFGDEGRWLILQGHNGFCGAEHVAAGLQKRIRKLHDAKGTIGVGSQWAGLGGEVAAELARRGDKVCSAPGEPSIAAGEVLDVAVGADGSWVVLREHWAGSALRHTTETERHILERRAEKERELQRGTILGWLRYYGIA</sequence>
<dbReference type="GeneID" id="17270397"/>
<evidence type="ECO:0000313" key="2">
    <source>
        <dbReference type="EnsemblProtists" id="EOD24852"/>
    </source>
</evidence>
<dbReference type="RefSeq" id="XP_005788417.1">
    <property type="nucleotide sequence ID" value="XM_005788360.1"/>
</dbReference>
<evidence type="ECO:0000313" key="3">
    <source>
        <dbReference type="Proteomes" id="UP000013827"/>
    </source>
</evidence>
<accession>A0A0D3JMW7</accession>
<dbReference type="HOGENOM" id="CLU_957884_0_0_1"/>
<dbReference type="EnsemblProtists" id="EOD36654">
    <property type="protein sequence ID" value="EOD36654"/>
    <property type="gene ID" value="EMIHUDRAFT_226175"/>
</dbReference>
<dbReference type="RefSeq" id="XP_005789083.1">
    <property type="nucleotide sequence ID" value="XM_005789026.1"/>
</dbReference>
<keyword evidence="3" id="KW-1185">Reference proteome</keyword>
<dbReference type="EnsemblProtists" id="EOD35988">
    <property type="protein sequence ID" value="EOD35988"/>
    <property type="gene ID" value="EMIHUDRAFT_252474"/>
</dbReference>
<dbReference type="KEGG" id="ehx:EMIHUDRAFT_238261"/>
<dbReference type="KEGG" id="ehx:EMIHUDRAFT_226175"/>
<dbReference type="GeneID" id="17281259"/>
<dbReference type="KEGG" id="ehx:EMIHUDRAFT_252474"/>
<dbReference type="GeneID" id="17281924"/>
<dbReference type="EnsemblProtists" id="EOD24852">
    <property type="protein sequence ID" value="EOD24852"/>
    <property type="gene ID" value="EMIHUDRAFT_238261"/>
</dbReference>
<organism evidence="2 3">
    <name type="scientific">Emiliania huxleyi (strain CCMP1516)</name>
    <dbReference type="NCBI Taxonomy" id="280463"/>
    <lineage>
        <taxon>Eukaryota</taxon>
        <taxon>Haptista</taxon>
        <taxon>Haptophyta</taxon>
        <taxon>Prymnesiophyceae</taxon>
        <taxon>Isochrysidales</taxon>
        <taxon>Noelaerhabdaceae</taxon>
        <taxon>Emiliania</taxon>
    </lineage>
</organism>
<feature type="region of interest" description="Disordered" evidence="1">
    <location>
        <begin position="1"/>
        <end position="47"/>
    </location>
</feature>